<dbReference type="InterPro" id="IPR029058">
    <property type="entry name" value="AB_hydrolase_fold"/>
</dbReference>
<dbReference type="RefSeq" id="WP_102244568.1">
    <property type="nucleotide sequence ID" value="NZ_CP025704.1"/>
</dbReference>
<evidence type="ECO:0000313" key="1">
    <source>
        <dbReference type="EMBL" id="AUN99277.1"/>
    </source>
</evidence>
<dbReference type="PANTHER" id="PTHR11614">
    <property type="entry name" value="PHOSPHOLIPASE-RELATED"/>
    <property type="match status" value="1"/>
</dbReference>
<dbReference type="InterPro" id="IPR051044">
    <property type="entry name" value="MAG_DAG_Lipase"/>
</dbReference>
<dbReference type="EMBL" id="CP025704">
    <property type="protein sequence ID" value="AUN99277.1"/>
    <property type="molecule type" value="Genomic_DNA"/>
</dbReference>
<dbReference type="Proteomes" id="UP000235584">
    <property type="component" value="Chromosome"/>
</dbReference>
<accession>A0A2K9NUX1</accession>
<dbReference type="KEGG" id="bsto:C0V70_14420"/>
<proteinExistence type="predicted"/>
<protein>
    <submittedName>
        <fullName evidence="1">Uncharacterized protein</fullName>
    </submittedName>
</protein>
<dbReference type="Gene3D" id="3.40.50.1820">
    <property type="entry name" value="alpha/beta hydrolase"/>
    <property type="match status" value="1"/>
</dbReference>
<evidence type="ECO:0000313" key="2">
    <source>
        <dbReference type="Proteomes" id="UP000235584"/>
    </source>
</evidence>
<dbReference type="AlphaFoldDB" id="A0A2K9NUX1"/>
<gene>
    <name evidence="1" type="ORF">C0V70_14420</name>
</gene>
<keyword evidence="2" id="KW-1185">Reference proteome</keyword>
<reference evidence="1 2" key="1">
    <citation type="submission" date="2018-01" db="EMBL/GenBank/DDBJ databases">
        <title>Complete genome sequence of Bacteriovorax stolpii DSM12778.</title>
        <authorList>
            <person name="Tang B."/>
            <person name="Chang J."/>
        </authorList>
    </citation>
    <scope>NUCLEOTIDE SEQUENCE [LARGE SCALE GENOMIC DNA]</scope>
    <source>
        <strain evidence="1 2">DSM 12778</strain>
    </source>
</reference>
<dbReference type="InterPro" id="IPR022742">
    <property type="entry name" value="Hydrolase_4"/>
</dbReference>
<organism evidence="1 2">
    <name type="scientific">Bacteriovorax stolpii</name>
    <name type="common">Bdellovibrio stolpii</name>
    <dbReference type="NCBI Taxonomy" id="960"/>
    <lineage>
        <taxon>Bacteria</taxon>
        <taxon>Pseudomonadati</taxon>
        <taxon>Bdellovibrionota</taxon>
        <taxon>Bacteriovoracia</taxon>
        <taxon>Bacteriovoracales</taxon>
        <taxon>Bacteriovoracaceae</taxon>
        <taxon>Bacteriovorax</taxon>
    </lineage>
</organism>
<dbReference type="Pfam" id="PF12146">
    <property type="entry name" value="Hydrolase_4"/>
    <property type="match status" value="1"/>
</dbReference>
<name>A0A2K9NUX1_BACTC</name>
<sequence>MFMDKKFLKMRDGAELYTQVKESGSPVWIIATHGVQEHLERHKYLVDLFGHDFNIFQYDLRGHGRSTGKKAYIEDFSLYMEDLLEITRFLKEKYRMNRYVLFGHSMGALITCSFIQNYVDENIYPERLIVNAPPCGADGFLGTLVKVLPMGFFNSASSLPYSVGLGGLVDLKYLSHDPRVKDDYIKDPLNSLKLESKLMFEIMKTVKSTFSRPLRSTCPSYVSVGGADHVVGSRDLIEYFTTVDKSFQLKVFDGAYHEIHNEIEKYRKPYFDHLKTVFNEVLFSKTA</sequence>
<dbReference type="SUPFAM" id="SSF53474">
    <property type="entry name" value="alpha/beta-Hydrolases"/>
    <property type="match status" value="1"/>
</dbReference>